<protein>
    <submittedName>
        <fullName evidence="1">Uncharacterized protein</fullName>
    </submittedName>
</protein>
<proteinExistence type="predicted"/>
<dbReference type="Proteomes" id="UP000430345">
    <property type="component" value="Unassembled WGS sequence"/>
</dbReference>
<dbReference type="OrthoDB" id="9810135at2"/>
<dbReference type="EMBL" id="WHJC01000320">
    <property type="protein sequence ID" value="MPQ44798.1"/>
    <property type="molecule type" value="Genomic_DNA"/>
</dbReference>
<evidence type="ECO:0000313" key="1">
    <source>
        <dbReference type="EMBL" id="MPQ44798.1"/>
    </source>
</evidence>
<sequence>MKIIPKKGVINKWHYAHKIKSDCDGANRNKTQWHLDWQKKFKSDFVEVPFVNDTLKKMHIADV</sequence>
<keyword evidence="2" id="KW-1185">Reference proteome</keyword>
<evidence type="ECO:0000313" key="2">
    <source>
        <dbReference type="Proteomes" id="UP000430345"/>
    </source>
</evidence>
<name>A0A6I1MQN2_9CLOT</name>
<comment type="caution">
    <text evidence="1">The sequence shown here is derived from an EMBL/GenBank/DDBJ whole genome shotgun (WGS) entry which is preliminary data.</text>
</comment>
<accession>A0A6I1MQN2</accession>
<gene>
    <name evidence="1" type="ORF">GBZ86_13740</name>
</gene>
<reference evidence="1 2" key="1">
    <citation type="submission" date="2019-10" db="EMBL/GenBank/DDBJ databases">
        <title>The Genome Sequence of Clostridium tarantellae Isolated from Fish Brain.</title>
        <authorList>
            <person name="Bano L."/>
            <person name="Kiel M."/>
            <person name="Sales G."/>
            <person name="Doxey A.C."/>
            <person name="Mansfield M.J."/>
            <person name="Schiavone M."/>
            <person name="Rossetto O."/>
            <person name="Pirazzini M."/>
            <person name="Dobrindt U."/>
            <person name="Montecucco C."/>
        </authorList>
    </citation>
    <scope>NUCLEOTIDE SEQUENCE [LARGE SCALE GENOMIC DNA]</scope>
    <source>
        <strain evidence="1 2">DSM 3997</strain>
    </source>
</reference>
<dbReference type="AlphaFoldDB" id="A0A6I1MQN2"/>
<organism evidence="1 2">
    <name type="scientific">Clostridium tarantellae</name>
    <dbReference type="NCBI Taxonomy" id="39493"/>
    <lineage>
        <taxon>Bacteria</taxon>
        <taxon>Bacillati</taxon>
        <taxon>Bacillota</taxon>
        <taxon>Clostridia</taxon>
        <taxon>Eubacteriales</taxon>
        <taxon>Clostridiaceae</taxon>
        <taxon>Clostridium</taxon>
    </lineage>
</organism>